<keyword evidence="1" id="KW-0812">Transmembrane</keyword>
<protein>
    <submittedName>
        <fullName evidence="2">Uncharacterized protein</fullName>
    </submittedName>
</protein>
<evidence type="ECO:0000313" key="2">
    <source>
        <dbReference type="EMBL" id="CAB4143477.1"/>
    </source>
</evidence>
<feature type="transmembrane region" description="Helical" evidence="1">
    <location>
        <begin position="7"/>
        <end position="25"/>
    </location>
</feature>
<name>A0A6J5MCE8_9CAUD</name>
<sequence>MNPKLKIMLNVIVFTSIIGLALSYLTTLVPWFYQLNFLEAIGVYCLWTPLHHAIVSLTEKKDLEN</sequence>
<gene>
    <name evidence="2" type="ORF">UFOVP449_198</name>
</gene>
<keyword evidence="1" id="KW-1133">Transmembrane helix</keyword>
<reference evidence="2" key="1">
    <citation type="submission" date="2020-04" db="EMBL/GenBank/DDBJ databases">
        <authorList>
            <person name="Chiriac C."/>
            <person name="Salcher M."/>
            <person name="Ghai R."/>
            <person name="Kavagutti S V."/>
        </authorList>
    </citation>
    <scope>NUCLEOTIDE SEQUENCE</scope>
</reference>
<keyword evidence="1" id="KW-0472">Membrane</keyword>
<organism evidence="2">
    <name type="scientific">uncultured Caudovirales phage</name>
    <dbReference type="NCBI Taxonomy" id="2100421"/>
    <lineage>
        <taxon>Viruses</taxon>
        <taxon>Duplodnaviria</taxon>
        <taxon>Heunggongvirae</taxon>
        <taxon>Uroviricota</taxon>
        <taxon>Caudoviricetes</taxon>
        <taxon>Peduoviridae</taxon>
        <taxon>Maltschvirus</taxon>
        <taxon>Maltschvirus maltsch</taxon>
    </lineage>
</organism>
<proteinExistence type="predicted"/>
<evidence type="ECO:0000256" key="1">
    <source>
        <dbReference type="SAM" id="Phobius"/>
    </source>
</evidence>
<dbReference type="EMBL" id="LR796420">
    <property type="protein sequence ID" value="CAB4143477.1"/>
    <property type="molecule type" value="Genomic_DNA"/>
</dbReference>
<accession>A0A6J5MCE8</accession>